<name>A0ABT2CAC8_9ACTN</name>
<dbReference type="EMBL" id="JANUGQ010000001">
    <property type="protein sequence ID" value="MCS0634363.1"/>
    <property type="molecule type" value="Genomic_DNA"/>
</dbReference>
<sequence length="121" mass="12353">MTTTGTPPGGAAAARALSRARTAPLTLLAALGALLLAAAPAPAAALAAPSDVSTRGTAPACVTRDVIKQKKTVTIRNGCGKAMHLKLVIDNGPDGQCWTYQNGEAYVWTWKSGSYGKVVTC</sequence>
<proteinExistence type="predicted"/>
<organism evidence="2 3">
    <name type="scientific">Streptomyces pyxinae</name>
    <dbReference type="NCBI Taxonomy" id="2970734"/>
    <lineage>
        <taxon>Bacteria</taxon>
        <taxon>Bacillati</taxon>
        <taxon>Actinomycetota</taxon>
        <taxon>Actinomycetes</taxon>
        <taxon>Kitasatosporales</taxon>
        <taxon>Streptomycetaceae</taxon>
        <taxon>Streptomyces</taxon>
    </lineage>
</organism>
<evidence type="ECO:0000313" key="2">
    <source>
        <dbReference type="EMBL" id="MCS0634363.1"/>
    </source>
</evidence>
<keyword evidence="1" id="KW-0732">Signal</keyword>
<dbReference type="RefSeq" id="WP_258784877.1">
    <property type="nucleotide sequence ID" value="NZ_JANUGQ010000001.1"/>
</dbReference>
<dbReference type="SUPFAM" id="SSF49498">
    <property type="entry name" value="alpha-Amylase inhibitor tendamistat"/>
    <property type="match status" value="1"/>
</dbReference>
<feature type="chain" id="PRO_5047293680" evidence="1">
    <location>
        <begin position="44"/>
        <end position="121"/>
    </location>
</feature>
<protein>
    <submittedName>
        <fullName evidence="2">Uncharacterized protein</fullName>
    </submittedName>
</protein>
<evidence type="ECO:0000256" key="1">
    <source>
        <dbReference type="SAM" id="SignalP"/>
    </source>
</evidence>
<comment type="caution">
    <text evidence="2">The sequence shown here is derived from an EMBL/GenBank/DDBJ whole genome shotgun (WGS) entry which is preliminary data.</text>
</comment>
<evidence type="ECO:0000313" key="3">
    <source>
        <dbReference type="Proteomes" id="UP001431313"/>
    </source>
</evidence>
<keyword evidence="3" id="KW-1185">Reference proteome</keyword>
<accession>A0ABT2CAC8</accession>
<feature type="signal peptide" evidence="1">
    <location>
        <begin position="1"/>
        <end position="43"/>
    </location>
</feature>
<dbReference type="Proteomes" id="UP001431313">
    <property type="component" value="Unassembled WGS sequence"/>
</dbReference>
<gene>
    <name evidence="2" type="ORF">NX801_01505</name>
</gene>
<dbReference type="Gene3D" id="2.60.40.20">
    <property type="entry name" value="Alpha-amylase inhibitor"/>
    <property type="match status" value="1"/>
</dbReference>
<reference evidence="2" key="1">
    <citation type="submission" date="2022-08" db="EMBL/GenBank/DDBJ databases">
        <authorList>
            <person name="Somphong A."/>
            <person name="Phongsopitanun W."/>
        </authorList>
    </citation>
    <scope>NUCLEOTIDE SEQUENCE</scope>
    <source>
        <strain evidence="2">LP05-1</strain>
    </source>
</reference>
<dbReference type="InterPro" id="IPR036379">
    <property type="entry name" value="A-amylase_inhib_sf"/>
</dbReference>